<dbReference type="Pfam" id="PF01571">
    <property type="entry name" value="GCV_T"/>
    <property type="match status" value="1"/>
</dbReference>
<dbReference type="EMBL" id="JAVFWO010000004">
    <property type="protein sequence ID" value="MDQ7879433.1"/>
    <property type="molecule type" value="Genomic_DNA"/>
</dbReference>
<keyword evidence="2" id="KW-0808">Transferase</keyword>
<gene>
    <name evidence="2" type="ORF">Q9R08_15685</name>
</gene>
<dbReference type="Gene3D" id="3.30.1360.120">
    <property type="entry name" value="Probable tRNA modification gtpase trme, domain 1"/>
    <property type="match status" value="1"/>
</dbReference>
<proteinExistence type="predicted"/>
<dbReference type="GO" id="GO:0016740">
    <property type="term" value="F:transferase activity"/>
    <property type="evidence" value="ECO:0007669"/>
    <property type="project" value="UniProtKB-KW"/>
</dbReference>
<accession>A0ABU0Z4B5</accession>
<organism evidence="2 3">
    <name type="scientific">Microbacterium psychrotolerans</name>
    <dbReference type="NCBI Taxonomy" id="3068321"/>
    <lineage>
        <taxon>Bacteria</taxon>
        <taxon>Bacillati</taxon>
        <taxon>Actinomycetota</taxon>
        <taxon>Actinomycetes</taxon>
        <taxon>Micrococcales</taxon>
        <taxon>Microbacteriaceae</taxon>
        <taxon>Microbacterium</taxon>
    </lineage>
</organism>
<evidence type="ECO:0000313" key="3">
    <source>
        <dbReference type="Proteomes" id="UP001235133"/>
    </source>
</evidence>
<dbReference type="InterPro" id="IPR006222">
    <property type="entry name" value="GCVT_N"/>
</dbReference>
<dbReference type="PANTHER" id="PTHR43757:SF2">
    <property type="entry name" value="AMINOMETHYLTRANSFERASE, MITOCHONDRIAL"/>
    <property type="match status" value="1"/>
</dbReference>
<sequence>MAKNLQELLDGQNAVEMLRNSQIGSYIYPVVPADFQNWIKEQKAWRDTAVLYDQSHHMDNVFLKGSDAIRLISDTAINSVATFPVNRAKQYVPTTASGHVIGDGILFHEAEDEYVYVGRAPASNWLLYHGETGGYANLDVTVDRRSPSRPYGDAVSRRYYRFQIQGPAAWQVIEKLNGGPLEQLKFFSMSEMQIGGANVRTLRHGMAGAPGLEVWGPYEDHHRVRDIIVEAGAEFGLVPVGSRAYPSNTLESGWIPSPLPAIYSGEAERGYREWLGVDSYEATGTLAGSFVSDNIEDYYLTPWELGYGSFVKFDHDFIGRDALEKVDPETQRRKVTLAWNAEDVTKIFASLFDVEGDSYKFFDLPLANYGSANYDSVTDADGSVVGFSMFTGYSANEKRALSLATVNPDVPEGAEVTVVWGEPNGGTTKASVEPHQQLEVRAVVSPVPYSTVVRQSYHGGWRTGYQPQPA</sequence>
<name>A0ABU0Z4B5_9MICO</name>
<keyword evidence="3" id="KW-1185">Reference proteome</keyword>
<dbReference type="InterPro" id="IPR027266">
    <property type="entry name" value="TrmE/GcvT-like"/>
</dbReference>
<dbReference type="RefSeq" id="WP_308869058.1">
    <property type="nucleotide sequence ID" value="NZ_JAVFWO010000004.1"/>
</dbReference>
<reference evidence="2 3" key="1">
    <citation type="submission" date="2023-08" db="EMBL/GenBank/DDBJ databases">
        <title>Microbacterium psychrotolerans sp. nov., a psychrotolerant bacterium isolated from soil in Heilongjiang Province, China.</title>
        <authorList>
            <person name="An P."/>
            <person name="Zhao D."/>
            <person name="Xiang H."/>
        </authorList>
    </citation>
    <scope>NUCLEOTIDE SEQUENCE [LARGE SCALE GENOMIC DNA]</scope>
    <source>
        <strain evidence="2 3">QXD-8</strain>
    </source>
</reference>
<dbReference type="SUPFAM" id="SSF103025">
    <property type="entry name" value="Folate-binding domain"/>
    <property type="match status" value="1"/>
</dbReference>
<feature type="domain" description="GCVT N-terminal" evidence="1">
    <location>
        <begin position="35"/>
        <end position="255"/>
    </location>
</feature>
<dbReference type="PANTHER" id="PTHR43757">
    <property type="entry name" value="AMINOMETHYLTRANSFERASE"/>
    <property type="match status" value="1"/>
</dbReference>
<dbReference type="Proteomes" id="UP001235133">
    <property type="component" value="Unassembled WGS sequence"/>
</dbReference>
<evidence type="ECO:0000313" key="2">
    <source>
        <dbReference type="EMBL" id="MDQ7879433.1"/>
    </source>
</evidence>
<dbReference type="InterPro" id="IPR028896">
    <property type="entry name" value="GcvT/YgfZ/DmdA"/>
</dbReference>
<protein>
    <submittedName>
        <fullName evidence="2">Aminomethyl transferase family protein</fullName>
    </submittedName>
</protein>
<evidence type="ECO:0000259" key="1">
    <source>
        <dbReference type="Pfam" id="PF01571"/>
    </source>
</evidence>
<comment type="caution">
    <text evidence="2">The sequence shown here is derived from an EMBL/GenBank/DDBJ whole genome shotgun (WGS) entry which is preliminary data.</text>
</comment>